<gene>
    <name evidence="5" type="ORF">N7532_001738</name>
</gene>
<dbReference type="AlphaFoldDB" id="A0A9W9G375"/>
<dbReference type="PANTHER" id="PTHR31306">
    <property type="entry name" value="ALPHA-1,6-MANNOSYLTRANSFERASE MNN11-RELATED"/>
    <property type="match status" value="1"/>
</dbReference>
<keyword evidence="6" id="KW-1185">Reference proteome</keyword>
<reference evidence="5" key="1">
    <citation type="submission" date="2022-11" db="EMBL/GenBank/DDBJ databases">
        <authorList>
            <person name="Petersen C."/>
        </authorList>
    </citation>
    <scope>NUCLEOTIDE SEQUENCE</scope>
    <source>
        <strain evidence="5">IBT 30761</strain>
    </source>
</reference>
<organism evidence="5 6">
    <name type="scientific">Penicillium argentinense</name>
    <dbReference type="NCBI Taxonomy" id="1131581"/>
    <lineage>
        <taxon>Eukaryota</taxon>
        <taxon>Fungi</taxon>
        <taxon>Dikarya</taxon>
        <taxon>Ascomycota</taxon>
        <taxon>Pezizomycotina</taxon>
        <taxon>Eurotiomycetes</taxon>
        <taxon>Eurotiomycetidae</taxon>
        <taxon>Eurotiales</taxon>
        <taxon>Aspergillaceae</taxon>
        <taxon>Penicillium</taxon>
    </lineage>
</organism>
<keyword evidence="2" id="KW-0328">Glycosyltransferase</keyword>
<evidence type="ECO:0000256" key="4">
    <source>
        <dbReference type="SAM" id="Phobius"/>
    </source>
</evidence>
<keyword evidence="3 5" id="KW-0808">Transferase</keyword>
<feature type="transmembrane region" description="Helical" evidence="4">
    <location>
        <begin position="20"/>
        <end position="40"/>
    </location>
</feature>
<dbReference type="RefSeq" id="XP_056479273.1">
    <property type="nucleotide sequence ID" value="XM_056614232.1"/>
</dbReference>
<dbReference type="GO" id="GO:0000139">
    <property type="term" value="C:Golgi membrane"/>
    <property type="evidence" value="ECO:0007669"/>
    <property type="project" value="TreeGrafter"/>
</dbReference>
<keyword evidence="4" id="KW-0812">Transmembrane</keyword>
<comment type="similarity">
    <text evidence="1">Belongs to the glycosyltransferase 34 family.</text>
</comment>
<keyword evidence="4" id="KW-1133">Transmembrane helix</keyword>
<accession>A0A9W9G375</accession>
<sequence>MVNILHSQGYGNLLRPASHVALALFGILGVLSLLSMLSNYSLKNVSLSSQPAVMPSAPSVPTASAVHIESNTTTSSAIATTTTSSVPTATPQPVVGKVSMVYGDLMVFYRALESHEEHAHRHNYPMFVLRQKVLEGDGVWNKPLKLLTTIVEELEKPEGERLQWLFWFDGDTVLMNLNLPLEIFLPPPDLADVNVLLSRDWNGINNGNFFIRVHPQSVNLLNAVLAWPLMNPDSALTHVLEENEEFSRGVVYCPSRWFNPYKRSDNGELPITEGLPADMIVHPGDLLVHFAGVPGEAREPVMGAYIKISAEERPDWSAPVEETGYTNETARFWQRHREP</sequence>
<dbReference type="InterPro" id="IPR008630">
    <property type="entry name" value="Glyco_trans_34"/>
</dbReference>
<evidence type="ECO:0000256" key="2">
    <source>
        <dbReference type="ARBA" id="ARBA00022676"/>
    </source>
</evidence>
<name>A0A9W9G375_9EURO</name>
<comment type="caution">
    <text evidence="5">The sequence shown here is derived from an EMBL/GenBank/DDBJ whole genome shotgun (WGS) entry which is preliminary data.</text>
</comment>
<dbReference type="Pfam" id="PF05637">
    <property type="entry name" value="Glyco_transf_34"/>
    <property type="match status" value="1"/>
</dbReference>
<dbReference type="Proteomes" id="UP001149074">
    <property type="component" value="Unassembled WGS sequence"/>
</dbReference>
<evidence type="ECO:0000313" key="6">
    <source>
        <dbReference type="Proteomes" id="UP001149074"/>
    </source>
</evidence>
<dbReference type="OrthoDB" id="407658at2759"/>
<proteinExistence type="inferred from homology"/>
<keyword evidence="4" id="KW-0472">Membrane</keyword>
<dbReference type="Gene3D" id="3.90.550.10">
    <property type="entry name" value="Spore Coat Polysaccharide Biosynthesis Protein SpsA, Chain A"/>
    <property type="match status" value="1"/>
</dbReference>
<protein>
    <submittedName>
        <fullName evidence="5">Galactosyl transferase GMA12/MNN10 family protein</fullName>
    </submittedName>
</protein>
<dbReference type="EMBL" id="JAPQKI010000002">
    <property type="protein sequence ID" value="KAJ5111203.1"/>
    <property type="molecule type" value="Genomic_DNA"/>
</dbReference>
<dbReference type="GeneID" id="81353211"/>
<dbReference type="GO" id="GO:0016757">
    <property type="term" value="F:glycosyltransferase activity"/>
    <property type="evidence" value="ECO:0007669"/>
    <property type="project" value="UniProtKB-KW"/>
</dbReference>
<dbReference type="PANTHER" id="PTHR31306:SF8">
    <property type="entry name" value="GLYCOSYLTRANSFERASE FAMILY 34 PROTEIN"/>
    <property type="match status" value="1"/>
</dbReference>
<evidence type="ECO:0000256" key="1">
    <source>
        <dbReference type="ARBA" id="ARBA00005664"/>
    </source>
</evidence>
<evidence type="ECO:0000256" key="3">
    <source>
        <dbReference type="ARBA" id="ARBA00022679"/>
    </source>
</evidence>
<evidence type="ECO:0000313" key="5">
    <source>
        <dbReference type="EMBL" id="KAJ5111203.1"/>
    </source>
</evidence>
<reference evidence="5" key="2">
    <citation type="journal article" date="2023" name="IMA Fungus">
        <title>Comparative genomic study of the Penicillium genus elucidates a diverse pangenome and 15 lateral gene transfer events.</title>
        <authorList>
            <person name="Petersen C."/>
            <person name="Sorensen T."/>
            <person name="Nielsen M.R."/>
            <person name="Sondergaard T.E."/>
            <person name="Sorensen J.L."/>
            <person name="Fitzpatrick D.A."/>
            <person name="Frisvad J.C."/>
            <person name="Nielsen K.L."/>
        </authorList>
    </citation>
    <scope>NUCLEOTIDE SEQUENCE</scope>
    <source>
        <strain evidence="5">IBT 30761</strain>
    </source>
</reference>
<dbReference type="GO" id="GO:0006487">
    <property type="term" value="P:protein N-linked glycosylation"/>
    <property type="evidence" value="ECO:0007669"/>
    <property type="project" value="TreeGrafter"/>
</dbReference>
<dbReference type="InterPro" id="IPR029044">
    <property type="entry name" value="Nucleotide-diphossugar_trans"/>
</dbReference>